<gene>
    <name evidence="2" type="ORF">EKO04_000925</name>
</gene>
<protein>
    <recommendedName>
        <fullName evidence="4">Pentatricopeptide repeat domain-containing protein</fullName>
    </recommendedName>
</protein>
<reference evidence="2" key="1">
    <citation type="submission" date="2018-12" db="EMBL/GenBank/DDBJ databases">
        <authorList>
            <person name="Syme R.A."/>
            <person name="Farfan-Caceres L."/>
            <person name="Lichtenzveig J."/>
        </authorList>
    </citation>
    <scope>NUCLEOTIDE SEQUENCE</scope>
    <source>
        <strain evidence="2">Al4</strain>
    </source>
</reference>
<proteinExistence type="predicted"/>
<reference evidence="2" key="2">
    <citation type="submission" date="2020-09" db="EMBL/GenBank/DDBJ databases">
        <title>Reference genome assembly for Australian Ascochyta lentis isolate Al4.</title>
        <authorList>
            <person name="Lee R.C."/>
            <person name="Farfan-Caceres L.M."/>
            <person name="Debler J.W."/>
            <person name="Williams A.H."/>
            <person name="Henares B.M."/>
        </authorList>
    </citation>
    <scope>NUCLEOTIDE SEQUENCE</scope>
    <source>
        <strain evidence="2">Al4</strain>
    </source>
</reference>
<accession>A0A8H7MML7</accession>
<name>A0A8H7MML7_9PLEO</name>
<evidence type="ECO:0000313" key="2">
    <source>
        <dbReference type="EMBL" id="KAF9701738.1"/>
    </source>
</evidence>
<evidence type="ECO:0008006" key="4">
    <source>
        <dbReference type="Google" id="ProtNLM"/>
    </source>
</evidence>
<keyword evidence="3" id="KW-1185">Reference proteome</keyword>
<dbReference type="AlphaFoldDB" id="A0A8H7MML7"/>
<sequence>MSGLARLATLGLQLLDVQREEAPTRAPFVNGFSPRSFTSKLMPPALDRLLASPSALRLLRSIVTAPELPACHTTIHSCAAKSTAAKRRAYSKDHAVSVNRKWRRWNEQKALVSDRERVLKALLDDDVPAKVERTPTAEPTEQLDTWPNDTDEPAEDRDEAWAAKLAHHERTDGLRGIQALWNARRKAGYRLPVGNTANAQFLWGTFARHPKLVLYVIDHAVELQQETGETYPHLYSSIMGYWLLRKPTDALEYHHQMLVRLRLRELPLRELARSVRNYGHTAQEALLYIYRNSNERDLYDDIVPRLIDCGNIVMARRWHHLCTFRDDLPSSSFAAHPAVQIFTAESSTLSNPHVRFDKAKRENPKLNKDLMRRLLGRDTAPVRFEDSFTARMFATRTIQIESIIKGLTMVGVNEIGPQAVSAMAWRTQPMSDLPQRFAELRAAGIALQGSVFSLALEKFSTERRWDLVRSMLESDQHPDVYGDADTQRSLLIYYLDQKDLRQAQCTLAILTLFYNDASRESWNLLLQLRIKHSRPQDVFNTLLEMRSHGTTLSSASIGSVRDMLARRQRGHRPSSRRGFDDLRFVTRFYIIALEAGMARIPPETWYEIIRRFGMQGRFRELKRLLLWLLCWYAPRHTSEFPDLPRSPFFDDATNKLRRRYPANKQHYYNFSSNVYQKDSDLHPIRKLFPPSLQQGIVVWGFRTSLLRTAPLEQSILGSIAAKRHHRHSLLRRGIIKRLNWNVGLKLLVQLRDLGLHVHRHTVTKALQAQFVNLFGYGHSRIKANRIMEQANTASYADYVREANEIWGSPLLTEPQKLGFGKLGAHLWHPRFKRRVARKDEVSLKQAIREQWEHPHEVANKTEVEHKHEHEHEHEHELVHNPALDELQKVADAHAKAKAKKR</sequence>
<feature type="region of interest" description="Disordered" evidence="1">
    <location>
        <begin position="131"/>
        <end position="155"/>
    </location>
</feature>
<dbReference type="OrthoDB" id="5366531at2759"/>
<dbReference type="Proteomes" id="UP000651452">
    <property type="component" value="Unassembled WGS sequence"/>
</dbReference>
<dbReference type="EMBL" id="RZGK01000002">
    <property type="protein sequence ID" value="KAF9701738.1"/>
    <property type="molecule type" value="Genomic_DNA"/>
</dbReference>
<comment type="caution">
    <text evidence="2">The sequence shown here is derived from an EMBL/GenBank/DDBJ whole genome shotgun (WGS) entry which is preliminary data.</text>
</comment>
<organism evidence="2 3">
    <name type="scientific">Ascochyta lentis</name>
    <dbReference type="NCBI Taxonomy" id="205686"/>
    <lineage>
        <taxon>Eukaryota</taxon>
        <taxon>Fungi</taxon>
        <taxon>Dikarya</taxon>
        <taxon>Ascomycota</taxon>
        <taxon>Pezizomycotina</taxon>
        <taxon>Dothideomycetes</taxon>
        <taxon>Pleosporomycetidae</taxon>
        <taxon>Pleosporales</taxon>
        <taxon>Pleosporineae</taxon>
        <taxon>Didymellaceae</taxon>
        <taxon>Ascochyta</taxon>
    </lineage>
</organism>
<evidence type="ECO:0000256" key="1">
    <source>
        <dbReference type="SAM" id="MobiDB-lite"/>
    </source>
</evidence>
<feature type="compositionally biased region" description="Polar residues" evidence="1">
    <location>
        <begin position="137"/>
        <end position="148"/>
    </location>
</feature>
<evidence type="ECO:0000313" key="3">
    <source>
        <dbReference type="Proteomes" id="UP000651452"/>
    </source>
</evidence>